<dbReference type="RefSeq" id="WP_090764237.1">
    <property type="nucleotide sequence ID" value="NZ_FNFB01000007.1"/>
</dbReference>
<evidence type="ECO:0000256" key="7">
    <source>
        <dbReference type="ARBA" id="ARBA00023136"/>
    </source>
</evidence>
<keyword evidence="7" id="KW-0472">Membrane</keyword>
<dbReference type="STRING" id="683260.SAMN05421874_107112"/>
<keyword evidence="10" id="KW-1185">Reference proteome</keyword>
<dbReference type="AlphaFoldDB" id="A0A1G9BC99"/>
<dbReference type="Pfam" id="PF00005">
    <property type="entry name" value="ABC_tran"/>
    <property type="match status" value="1"/>
</dbReference>
<dbReference type="EMBL" id="FNFB01000007">
    <property type="protein sequence ID" value="SDK37196.1"/>
    <property type="molecule type" value="Genomic_DNA"/>
</dbReference>
<dbReference type="OrthoDB" id="9809030at2"/>
<dbReference type="Gene3D" id="3.40.50.300">
    <property type="entry name" value="P-loop containing nucleotide triphosphate hydrolases"/>
    <property type="match status" value="1"/>
</dbReference>
<dbReference type="GO" id="GO:0016887">
    <property type="term" value="F:ATP hydrolysis activity"/>
    <property type="evidence" value="ECO:0007669"/>
    <property type="project" value="InterPro"/>
</dbReference>
<dbReference type="PROSITE" id="PS50893">
    <property type="entry name" value="ABC_TRANSPORTER_2"/>
    <property type="match status" value="1"/>
</dbReference>
<gene>
    <name evidence="9" type="ORF">SAMN05421874_107112</name>
</gene>
<sequence>MRPLLAVDDLAVEFPTDDGVVRAVDGVSLRVGRGEILGVVGESGSGKSVTAMSVLGLVRPPGRVTRGSVRFDGEELLTLPARRLRRIRGGRIAMIFQDPMTALNPVVPVGVQIAEAVRLHQPRLGRAAVRARVLELLASVGVADPARRYGRHPHEYSGGMLQRAMIAMAVANRPDLLIADEPTTALDVTVQAQVLGLLDTARRETGAAAVLITHDLGVVAELADRVAVMYAGRVVEHGDVHQVFTTPRHPYTRGLLAGRPAPATAPGDLTPIQGSPPDLLAPPPGCAFEPRCALGAGRTVCRTSRPERVAAAGGHVSACHLREEPV</sequence>
<evidence type="ECO:0000256" key="4">
    <source>
        <dbReference type="ARBA" id="ARBA00022475"/>
    </source>
</evidence>
<dbReference type="GO" id="GO:0015833">
    <property type="term" value="P:peptide transport"/>
    <property type="evidence" value="ECO:0007669"/>
    <property type="project" value="InterPro"/>
</dbReference>
<keyword evidence="3" id="KW-0813">Transport</keyword>
<comment type="similarity">
    <text evidence="2">Belongs to the ABC transporter superfamily.</text>
</comment>
<dbReference type="SMART" id="SM00382">
    <property type="entry name" value="AAA"/>
    <property type="match status" value="1"/>
</dbReference>
<evidence type="ECO:0000256" key="1">
    <source>
        <dbReference type="ARBA" id="ARBA00004202"/>
    </source>
</evidence>
<dbReference type="InterPro" id="IPR017871">
    <property type="entry name" value="ABC_transporter-like_CS"/>
</dbReference>
<keyword evidence="5" id="KW-0547">Nucleotide-binding</keyword>
<dbReference type="Pfam" id="PF08352">
    <property type="entry name" value="oligo_HPY"/>
    <property type="match status" value="1"/>
</dbReference>
<protein>
    <submittedName>
        <fullName evidence="9">Peptide/nickel transport system ATP-binding protein</fullName>
    </submittedName>
</protein>
<dbReference type="CDD" id="cd03257">
    <property type="entry name" value="ABC_NikE_OppD_transporters"/>
    <property type="match status" value="1"/>
</dbReference>
<evidence type="ECO:0000256" key="2">
    <source>
        <dbReference type="ARBA" id="ARBA00005417"/>
    </source>
</evidence>
<feature type="domain" description="ABC transporter" evidence="8">
    <location>
        <begin position="5"/>
        <end position="256"/>
    </location>
</feature>
<dbReference type="NCBIfam" id="TIGR01727">
    <property type="entry name" value="oligo_HPY"/>
    <property type="match status" value="1"/>
</dbReference>
<dbReference type="FunFam" id="3.40.50.300:FF:000016">
    <property type="entry name" value="Oligopeptide ABC transporter ATP-binding component"/>
    <property type="match status" value="1"/>
</dbReference>
<dbReference type="GO" id="GO:0005886">
    <property type="term" value="C:plasma membrane"/>
    <property type="evidence" value="ECO:0007669"/>
    <property type="project" value="UniProtKB-SubCell"/>
</dbReference>
<organism evidence="9 10">
    <name type="scientific">Nonomuraea maritima</name>
    <dbReference type="NCBI Taxonomy" id="683260"/>
    <lineage>
        <taxon>Bacteria</taxon>
        <taxon>Bacillati</taxon>
        <taxon>Actinomycetota</taxon>
        <taxon>Actinomycetes</taxon>
        <taxon>Streptosporangiales</taxon>
        <taxon>Streptosporangiaceae</taxon>
        <taxon>Nonomuraea</taxon>
    </lineage>
</organism>
<dbReference type="PANTHER" id="PTHR43297">
    <property type="entry name" value="OLIGOPEPTIDE TRANSPORT ATP-BINDING PROTEIN APPD"/>
    <property type="match status" value="1"/>
</dbReference>
<dbReference type="Proteomes" id="UP000198683">
    <property type="component" value="Unassembled WGS sequence"/>
</dbReference>
<evidence type="ECO:0000313" key="9">
    <source>
        <dbReference type="EMBL" id="SDK37196.1"/>
    </source>
</evidence>
<dbReference type="PANTHER" id="PTHR43297:SF2">
    <property type="entry name" value="DIPEPTIDE TRANSPORT ATP-BINDING PROTEIN DPPD"/>
    <property type="match status" value="1"/>
</dbReference>
<reference evidence="9 10" key="1">
    <citation type="submission" date="2016-10" db="EMBL/GenBank/DDBJ databases">
        <authorList>
            <person name="de Groot N.N."/>
        </authorList>
    </citation>
    <scope>NUCLEOTIDE SEQUENCE [LARGE SCALE GENOMIC DNA]</scope>
    <source>
        <strain evidence="9 10">CGMCC 4.5681</strain>
    </source>
</reference>
<proteinExistence type="inferred from homology"/>
<dbReference type="InterPro" id="IPR003593">
    <property type="entry name" value="AAA+_ATPase"/>
</dbReference>
<evidence type="ECO:0000256" key="3">
    <source>
        <dbReference type="ARBA" id="ARBA00022448"/>
    </source>
</evidence>
<evidence type="ECO:0000256" key="6">
    <source>
        <dbReference type="ARBA" id="ARBA00022840"/>
    </source>
</evidence>
<evidence type="ECO:0000256" key="5">
    <source>
        <dbReference type="ARBA" id="ARBA00022741"/>
    </source>
</evidence>
<comment type="subcellular location">
    <subcellularLocation>
        <location evidence="1">Cell membrane</location>
        <topology evidence="1">Peripheral membrane protein</topology>
    </subcellularLocation>
</comment>
<keyword evidence="6 9" id="KW-0067">ATP-binding</keyword>
<evidence type="ECO:0000313" key="10">
    <source>
        <dbReference type="Proteomes" id="UP000198683"/>
    </source>
</evidence>
<name>A0A1G9BC99_9ACTN</name>
<accession>A0A1G9BC99</accession>
<dbReference type="SUPFAM" id="SSF52540">
    <property type="entry name" value="P-loop containing nucleoside triphosphate hydrolases"/>
    <property type="match status" value="1"/>
</dbReference>
<evidence type="ECO:0000259" key="8">
    <source>
        <dbReference type="PROSITE" id="PS50893"/>
    </source>
</evidence>
<dbReference type="InterPro" id="IPR003439">
    <property type="entry name" value="ABC_transporter-like_ATP-bd"/>
</dbReference>
<keyword evidence="4" id="KW-1003">Cell membrane</keyword>
<dbReference type="PROSITE" id="PS00211">
    <property type="entry name" value="ABC_TRANSPORTER_1"/>
    <property type="match status" value="1"/>
</dbReference>
<dbReference type="InterPro" id="IPR013563">
    <property type="entry name" value="Oligopep_ABC_C"/>
</dbReference>
<dbReference type="GO" id="GO:0005524">
    <property type="term" value="F:ATP binding"/>
    <property type="evidence" value="ECO:0007669"/>
    <property type="project" value="UniProtKB-KW"/>
</dbReference>
<dbReference type="InterPro" id="IPR027417">
    <property type="entry name" value="P-loop_NTPase"/>
</dbReference>
<dbReference type="InterPro" id="IPR050388">
    <property type="entry name" value="ABC_Ni/Peptide_Import"/>
</dbReference>